<proteinExistence type="predicted"/>
<evidence type="ECO:0000256" key="1">
    <source>
        <dbReference type="ARBA" id="ARBA00004651"/>
    </source>
</evidence>
<sequence>MFILVFTKGLLTAMGLIVAIGAQNTFVLSQGLRREHHWLVASVCTFFDLLFILLGVLGLATFLQSLPWLVALLQYVGAAYLLYLAWQAAKRVKDLHGLSALPERRLSRKKALMTALAVTLANPQVFLETAFIIGTLAGDQGPAKWAFAVGAMTTSLLWFYGLSLLASRLAPLLARPRAWQCIDAFTAVLMTALALSLVL</sequence>
<keyword evidence="6 7" id="KW-0472">Membrane</keyword>
<evidence type="ECO:0000256" key="7">
    <source>
        <dbReference type="SAM" id="Phobius"/>
    </source>
</evidence>
<dbReference type="InterPro" id="IPR001123">
    <property type="entry name" value="LeuE-type"/>
</dbReference>
<evidence type="ECO:0000313" key="9">
    <source>
        <dbReference type="Proteomes" id="UP000268033"/>
    </source>
</evidence>
<keyword evidence="9" id="KW-1185">Reference proteome</keyword>
<dbReference type="STRING" id="584787.GCA_001247655_03805"/>
<reference evidence="8 9" key="1">
    <citation type="submission" date="2018-11" db="EMBL/GenBank/DDBJ databases">
        <title>Genomic Encyclopedia of Type Strains, Phase IV (KMG-IV): sequencing the most valuable type-strain genomes for metagenomic binning, comparative biology and taxonomic classification.</title>
        <authorList>
            <person name="Goeker M."/>
        </authorList>
    </citation>
    <scope>NUCLEOTIDE SEQUENCE [LARGE SCALE GENOMIC DNA]</scope>
    <source>
        <strain evidence="8 9">DSM 21945</strain>
    </source>
</reference>
<feature type="transmembrane region" description="Helical" evidence="7">
    <location>
        <begin position="66"/>
        <end position="86"/>
    </location>
</feature>
<evidence type="ECO:0000256" key="5">
    <source>
        <dbReference type="ARBA" id="ARBA00022989"/>
    </source>
</evidence>
<dbReference type="PANTHER" id="PTHR30086:SF20">
    <property type="entry name" value="ARGININE EXPORTER PROTEIN ARGO-RELATED"/>
    <property type="match status" value="1"/>
</dbReference>
<dbReference type="EMBL" id="RJUL01000008">
    <property type="protein sequence ID" value="ROQ23355.1"/>
    <property type="molecule type" value="Genomic_DNA"/>
</dbReference>
<comment type="subcellular location">
    <subcellularLocation>
        <location evidence="1">Cell membrane</location>
        <topology evidence="1">Multi-pass membrane protein</topology>
    </subcellularLocation>
</comment>
<keyword evidence="4" id="KW-0813">Transport</keyword>
<evidence type="ECO:0000256" key="6">
    <source>
        <dbReference type="ARBA" id="ARBA00023136"/>
    </source>
</evidence>
<evidence type="ECO:0000256" key="2">
    <source>
        <dbReference type="ARBA" id="ARBA00022475"/>
    </source>
</evidence>
<keyword evidence="5 7" id="KW-1133">Transmembrane helix</keyword>
<dbReference type="Pfam" id="PF01810">
    <property type="entry name" value="LysE"/>
    <property type="match status" value="1"/>
</dbReference>
<feature type="transmembrane region" description="Helical" evidence="7">
    <location>
        <begin position="38"/>
        <end position="60"/>
    </location>
</feature>
<dbReference type="PANTHER" id="PTHR30086">
    <property type="entry name" value="ARGININE EXPORTER PROTEIN ARGO"/>
    <property type="match status" value="1"/>
</dbReference>
<keyword evidence="4" id="KW-0029">Amino-acid transport</keyword>
<dbReference type="GO" id="GO:0005886">
    <property type="term" value="C:plasma membrane"/>
    <property type="evidence" value="ECO:0007669"/>
    <property type="project" value="UniProtKB-SubCell"/>
</dbReference>
<keyword evidence="3 7" id="KW-0812">Transmembrane</keyword>
<evidence type="ECO:0000256" key="3">
    <source>
        <dbReference type="ARBA" id="ARBA00022692"/>
    </source>
</evidence>
<evidence type="ECO:0000256" key="4">
    <source>
        <dbReference type="ARBA" id="ARBA00022970"/>
    </source>
</evidence>
<organism evidence="8 9">
    <name type="scientific">Gallaecimonas pentaromativorans</name>
    <dbReference type="NCBI Taxonomy" id="584787"/>
    <lineage>
        <taxon>Bacteria</taxon>
        <taxon>Pseudomonadati</taxon>
        <taxon>Pseudomonadota</taxon>
        <taxon>Gammaproteobacteria</taxon>
        <taxon>Enterobacterales</taxon>
        <taxon>Gallaecimonadaceae</taxon>
        <taxon>Gallaecimonas</taxon>
    </lineage>
</organism>
<dbReference type="RefSeq" id="WP_123422162.1">
    <property type="nucleotide sequence ID" value="NZ_JBLXAC010000016.1"/>
</dbReference>
<protein>
    <submittedName>
        <fullName evidence="8">L-lysine exporter family protein LysE/ArgO</fullName>
    </submittedName>
</protein>
<dbReference type="AlphaFoldDB" id="A0A3N1P4C6"/>
<accession>A0A3N1P4C6</accession>
<feature type="transmembrane region" description="Helical" evidence="7">
    <location>
        <begin position="111"/>
        <end position="133"/>
    </location>
</feature>
<comment type="caution">
    <text evidence="8">The sequence shown here is derived from an EMBL/GenBank/DDBJ whole genome shotgun (WGS) entry which is preliminary data.</text>
</comment>
<name>A0A3N1P4C6_9GAMM</name>
<feature type="transmembrane region" description="Helical" evidence="7">
    <location>
        <begin position="145"/>
        <end position="166"/>
    </location>
</feature>
<keyword evidence="2" id="KW-1003">Cell membrane</keyword>
<dbReference type="GO" id="GO:0015171">
    <property type="term" value="F:amino acid transmembrane transporter activity"/>
    <property type="evidence" value="ECO:0007669"/>
    <property type="project" value="TreeGrafter"/>
</dbReference>
<feature type="transmembrane region" description="Helical" evidence="7">
    <location>
        <begin position="6"/>
        <end position="26"/>
    </location>
</feature>
<evidence type="ECO:0000313" key="8">
    <source>
        <dbReference type="EMBL" id="ROQ23355.1"/>
    </source>
</evidence>
<gene>
    <name evidence="8" type="ORF">EDC28_10893</name>
</gene>
<dbReference type="Proteomes" id="UP000268033">
    <property type="component" value="Unassembled WGS sequence"/>
</dbReference>